<dbReference type="EMBL" id="KK785240">
    <property type="protein sequence ID" value="KDO45661.1"/>
    <property type="molecule type" value="Genomic_DNA"/>
</dbReference>
<dbReference type="InterPro" id="IPR010402">
    <property type="entry name" value="CCT_domain"/>
</dbReference>
<evidence type="ECO:0000259" key="5">
    <source>
        <dbReference type="PROSITE" id="PS51017"/>
    </source>
</evidence>
<evidence type="ECO:0000313" key="7">
    <source>
        <dbReference type="Proteomes" id="UP000027120"/>
    </source>
</evidence>
<evidence type="ECO:0000256" key="1">
    <source>
        <dbReference type="ARBA" id="ARBA00004123"/>
    </source>
</evidence>
<protein>
    <recommendedName>
        <fullName evidence="5">CCT domain-containing protein</fullName>
    </recommendedName>
</protein>
<feature type="region of interest" description="Disordered" evidence="4">
    <location>
        <begin position="1"/>
        <end position="70"/>
    </location>
</feature>
<dbReference type="GO" id="GO:0005634">
    <property type="term" value="C:nucleus"/>
    <property type="evidence" value="ECO:0000318"/>
    <property type="project" value="GO_Central"/>
</dbReference>
<dbReference type="GO" id="GO:0006355">
    <property type="term" value="P:regulation of DNA-templated transcription"/>
    <property type="evidence" value="ECO:0000318"/>
    <property type="project" value="GO_Central"/>
</dbReference>
<dbReference type="InterPro" id="IPR052453">
    <property type="entry name" value="CONSTANS-like_ZF"/>
</dbReference>
<feature type="compositionally biased region" description="Basic residues" evidence="4">
    <location>
        <begin position="60"/>
        <end position="70"/>
    </location>
</feature>
<keyword evidence="2 3" id="KW-0539">Nucleus</keyword>
<keyword evidence="7" id="KW-1185">Reference proteome</keyword>
<sequence>MCQQKSPPPKRKQKIRGNNVAVNKPAARRSRTKRRKPKYLSLSLKLSPQDRSHHQQSSNKKSKMKQKQQKKQLNLFPLHPGDHGSNLDMHDQESNNVMVASLLFDTATDSTTTLDGLLTASEEGPLSSSPLFSHGSGDGHRECSDYGLVRTAMRCKERDASEERWVSYSEVVDSKKKKIIKEEEGSSCVDDDDDDAGAWRVKQVQGKKRLSLALKLDYQEVLNAWSDKAPLFVDGGESPQTVPDLYDNPNMLFDAGNSGNLFSVPEMTGNASSFKVDELGKEGWSKEHREASVMRYKEKRQNRLFSKRIRYEVRKLNAEKRPRMKVPSPSLGFSFFLSSIFQRLMIFYFYHELFHAACRNNTVECK</sequence>
<dbReference type="PANTHER" id="PTHR31874:SF25">
    <property type="entry name" value="CCT MOTIF FAMILY PROTEIN"/>
    <property type="match status" value="1"/>
</dbReference>
<evidence type="ECO:0000256" key="2">
    <source>
        <dbReference type="ARBA" id="ARBA00023242"/>
    </source>
</evidence>
<dbReference type="Pfam" id="PF06203">
    <property type="entry name" value="CCT"/>
    <property type="match status" value="1"/>
</dbReference>
<dbReference type="PANTHER" id="PTHR31874">
    <property type="entry name" value="CCT MOTIF FAMILY PROTEIN, EXPRESSED"/>
    <property type="match status" value="1"/>
</dbReference>
<accession>A0A067E453</accession>
<dbReference type="AlphaFoldDB" id="A0A067E453"/>
<proteinExistence type="predicted"/>
<dbReference type="SMR" id="A0A067E453"/>
<comment type="subcellular location">
    <subcellularLocation>
        <location evidence="1 3">Nucleus</location>
    </subcellularLocation>
</comment>
<feature type="compositionally biased region" description="Basic residues" evidence="4">
    <location>
        <begin position="26"/>
        <end position="38"/>
    </location>
</feature>
<evidence type="ECO:0000313" key="6">
    <source>
        <dbReference type="EMBL" id="KDO45661.1"/>
    </source>
</evidence>
<feature type="domain" description="CCT" evidence="5">
    <location>
        <begin position="289"/>
        <end position="331"/>
    </location>
</feature>
<dbReference type="PROSITE" id="PS51017">
    <property type="entry name" value="CCT"/>
    <property type="match status" value="1"/>
</dbReference>
<evidence type="ECO:0000256" key="3">
    <source>
        <dbReference type="PROSITE-ProRule" id="PRU00357"/>
    </source>
</evidence>
<organism evidence="6 7">
    <name type="scientific">Citrus sinensis</name>
    <name type="common">Sweet orange</name>
    <name type="synonym">Citrus aurantium var. sinensis</name>
    <dbReference type="NCBI Taxonomy" id="2711"/>
    <lineage>
        <taxon>Eukaryota</taxon>
        <taxon>Viridiplantae</taxon>
        <taxon>Streptophyta</taxon>
        <taxon>Embryophyta</taxon>
        <taxon>Tracheophyta</taxon>
        <taxon>Spermatophyta</taxon>
        <taxon>Magnoliopsida</taxon>
        <taxon>eudicotyledons</taxon>
        <taxon>Gunneridae</taxon>
        <taxon>Pentapetalae</taxon>
        <taxon>rosids</taxon>
        <taxon>malvids</taxon>
        <taxon>Sapindales</taxon>
        <taxon>Rutaceae</taxon>
        <taxon>Aurantioideae</taxon>
        <taxon>Citrus</taxon>
    </lineage>
</organism>
<name>A0A067E453_CITSI</name>
<gene>
    <name evidence="6" type="ORF">CISIN_1g017778mg</name>
</gene>
<evidence type="ECO:0000256" key="4">
    <source>
        <dbReference type="SAM" id="MobiDB-lite"/>
    </source>
</evidence>
<dbReference type="Proteomes" id="UP000027120">
    <property type="component" value="Unassembled WGS sequence"/>
</dbReference>
<reference evidence="6 7" key="1">
    <citation type="submission" date="2014-04" db="EMBL/GenBank/DDBJ databases">
        <authorList>
            <consortium name="International Citrus Genome Consortium"/>
            <person name="Gmitter F."/>
            <person name="Chen C."/>
            <person name="Farmerie W."/>
            <person name="Harkins T."/>
            <person name="Desany B."/>
            <person name="Mohiuddin M."/>
            <person name="Kodira C."/>
            <person name="Borodovsky M."/>
            <person name="Lomsadze A."/>
            <person name="Burns P."/>
            <person name="Jenkins J."/>
            <person name="Prochnik S."/>
            <person name="Shu S."/>
            <person name="Chapman J."/>
            <person name="Pitluck S."/>
            <person name="Schmutz J."/>
            <person name="Rokhsar D."/>
        </authorList>
    </citation>
    <scope>NUCLEOTIDE SEQUENCE</scope>
</reference>